<reference evidence="2" key="1">
    <citation type="submission" date="2020-02" db="EMBL/GenBank/DDBJ databases">
        <authorList>
            <person name="Meier V. D."/>
        </authorList>
    </citation>
    <scope>NUCLEOTIDE SEQUENCE</scope>
    <source>
        <strain evidence="2">AVDCRST_MAG04</strain>
    </source>
</reference>
<dbReference type="EMBL" id="CADCTL010000081">
    <property type="protein sequence ID" value="CAA9230660.1"/>
    <property type="molecule type" value="Genomic_DNA"/>
</dbReference>
<evidence type="ECO:0000256" key="1">
    <source>
        <dbReference type="SAM" id="MobiDB-lite"/>
    </source>
</evidence>
<proteinExistence type="predicted"/>
<feature type="non-terminal residue" evidence="2">
    <location>
        <position position="51"/>
    </location>
</feature>
<name>A0A6J4HQG5_9PROT</name>
<sequence>GGGEAGAVCGLDRLGVPQAARRGKLRRRRGRRLGARGRARRQREIQNRSRL</sequence>
<dbReference type="AlphaFoldDB" id="A0A6J4HQG5"/>
<feature type="compositionally biased region" description="Basic and acidic residues" evidence="1">
    <location>
        <begin position="42"/>
        <end position="51"/>
    </location>
</feature>
<accession>A0A6J4HQG5</accession>
<feature type="region of interest" description="Disordered" evidence="1">
    <location>
        <begin position="20"/>
        <end position="51"/>
    </location>
</feature>
<organism evidence="2">
    <name type="scientific">uncultured Acetobacteraceae bacterium</name>
    <dbReference type="NCBI Taxonomy" id="169975"/>
    <lineage>
        <taxon>Bacteria</taxon>
        <taxon>Pseudomonadati</taxon>
        <taxon>Pseudomonadota</taxon>
        <taxon>Alphaproteobacteria</taxon>
        <taxon>Acetobacterales</taxon>
        <taxon>Acetobacteraceae</taxon>
        <taxon>environmental samples</taxon>
    </lineage>
</organism>
<protein>
    <submittedName>
        <fullName evidence="2">Uncharacterized protein</fullName>
    </submittedName>
</protein>
<feature type="compositionally biased region" description="Basic residues" evidence="1">
    <location>
        <begin position="21"/>
        <end position="41"/>
    </location>
</feature>
<feature type="non-terminal residue" evidence="2">
    <location>
        <position position="1"/>
    </location>
</feature>
<gene>
    <name evidence="2" type="ORF">AVDCRST_MAG04-1107</name>
</gene>
<evidence type="ECO:0000313" key="2">
    <source>
        <dbReference type="EMBL" id="CAA9230660.1"/>
    </source>
</evidence>